<evidence type="ECO:0000256" key="3">
    <source>
        <dbReference type="ARBA" id="ARBA00023163"/>
    </source>
</evidence>
<dbReference type="Gene3D" id="1.20.120.530">
    <property type="entry name" value="GntR ligand-binding domain-like"/>
    <property type="match status" value="1"/>
</dbReference>
<gene>
    <name evidence="7" type="ORF">A6035_10055</name>
</gene>
<evidence type="ECO:0000256" key="2">
    <source>
        <dbReference type="ARBA" id="ARBA00023125"/>
    </source>
</evidence>
<feature type="transmembrane region" description="Helical" evidence="5">
    <location>
        <begin position="177"/>
        <end position="198"/>
    </location>
</feature>
<dbReference type="Pfam" id="PF00392">
    <property type="entry name" value="GntR"/>
    <property type="match status" value="1"/>
</dbReference>
<dbReference type="PANTHER" id="PTHR43537">
    <property type="entry name" value="TRANSCRIPTIONAL REGULATOR, GNTR FAMILY"/>
    <property type="match status" value="1"/>
</dbReference>
<keyword evidence="1" id="KW-0805">Transcription regulation</keyword>
<evidence type="ECO:0000256" key="5">
    <source>
        <dbReference type="SAM" id="Phobius"/>
    </source>
</evidence>
<keyword evidence="5" id="KW-1133">Transmembrane helix</keyword>
<dbReference type="OrthoDB" id="9784718at2"/>
<dbReference type="PRINTS" id="PR00035">
    <property type="entry name" value="HTHGNTR"/>
</dbReference>
<keyword evidence="5" id="KW-0472">Membrane</keyword>
<accession>A0A2S1RCB8</accession>
<evidence type="ECO:0000313" key="7">
    <source>
        <dbReference type="EMBL" id="AWH93902.1"/>
    </source>
</evidence>
<evidence type="ECO:0000256" key="1">
    <source>
        <dbReference type="ARBA" id="ARBA00023015"/>
    </source>
</evidence>
<dbReference type="GO" id="GO:0003700">
    <property type="term" value="F:DNA-binding transcription factor activity"/>
    <property type="evidence" value="ECO:0007669"/>
    <property type="project" value="InterPro"/>
</dbReference>
<organism evidence="7 8">
    <name type="scientific">Dietzia lutea</name>
    <dbReference type="NCBI Taxonomy" id="546160"/>
    <lineage>
        <taxon>Bacteria</taxon>
        <taxon>Bacillati</taxon>
        <taxon>Actinomycetota</taxon>
        <taxon>Actinomycetes</taxon>
        <taxon>Mycobacteriales</taxon>
        <taxon>Dietziaceae</taxon>
        <taxon>Dietzia</taxon>
    </lineage>
</organism>
<keyword evidence="3" id="KW-0804">Transcription</keyword>
<keyword evidence="8" id="KW-1185">Reference proteome</keyword>
<evidence type="ECO:0000259" key="6">
    <source>
        <dbReference type="PROSITE" id="PS50949"/>
    </source>
</evidence>
<dbReference type="SMART" id="SM00895">
    <property type="entry name" value="FCD"/>
    <property type="match status" value="1"/>
</dbReference>
<protein>
    <submittedName>
        <fullName evidence="7">GntR family transcriptional regulator</fullName>
    </submittedName>
</protein>
<evidence type="ECO:0000313" key="8">
    <source>
        <dbReference type="Proteomes" id="UP000244928"/>
    </source>
</evidence>
<feature type="domain" description="HTH gntR-type" evidence="6">
    <location>
        <begin position="21"/>
        <end position="91"/>
    </location>
</feature>
<dbReference type="SUPFAM" id="SSF48008">
    <property type="entry name" value="GntR ligand-binding domain-like"/>
    <property type="match status" value="1"/>
</dbReference>
<proteinExistence type="predicted"/>
<dbReference type="GO" id="GO:0003677">
    <property type="term" value="F:DNA binding"/>
    <property type="evidence" value="ECO:0007669"/>
    <property type="project" value="UniProtKB-KW"/>
</dbReference>
<dbReference type="SMART" id="SM00345">
    <property type="entry name" value="HTH_GNTR"/>
    <property type="match status" value="1"/>
</dbReference>
<name>A0A2S1RCB8_9ACTN</name>
<dbReference type="AlphaFoldDB" id="A0A2S1RCB8"/>
<dbReference type="SUPFAM" id="SSF46785">
    <property type="entry name" value="Winged helix' DNA-binding domain"/>
    <property type="match status" value="1"/>
</dbReference>
<dbReference type="Gene3D" id="1.10.10.10">
    <property type="entry name" value="Winged helix-like DNA-binding domain superfamily/Winged helix DNA-binding domain"/>
    <property type="match status" value="1"/>
</dbReference>
<sequence length="258" mass="28377">MVHMDTTGDTQRGPGGISRPQKTALLVAKRIVEDIARRGNTVGDRLPPEHLMLEEYGVGRGTLRESLRYLELQGAITLKPGPGGGPIVQQPDGGTLAAALSLLMQFENAPFSTIMEARAAMEPSIARLAAGRMSREALEELRLNVEATREGAEGGEYFTEDSERFHALIAWGSGNVLFGYLFDALLGILAGASMGVAYPKRQRDHTCAIHEDIYRAIADRDAVAAHDLMAQHITDHHHYLKKKFRAALEQPIRWDLAW</sequence>
<feature type="region of interest" description="Disordered" evidence="4">
    <location>
        <begin position="1"/>
        <end position="20"/>
    </location>
</feature>
<dbReference type="Proteomes" id="UP000244928">
    <property type="component" value="Chromosome"/>
</dbReference>
<dbReference type="Pfam" id="PF07729">
    <property type="entry name" value="FCD"/>
    <property type="match status" value="1"/>
</dbReference>
<dbReference type="PROSITE" id="PS50949">
    <property type="entry name" value="HTH_GNTR"/>
    <property type="match status" value="1"/>
</dbReference>
<dbReference type="InterPro" id="IPR008920">
    <property type="entry name" value="TF_FadR/GntR_C"/>
</dbReference>
<keyword evidence="2" id="KW-0238">DNA-binding</keyword>
<reference evidence="7 8" key="1">
    <citation type="submission" date="2016-04" db="EMBL/GenBank/DDBJ databases">
        <title>Complete genome sequence of Dietzia lutea YIM 80766T, a strain isolated from desert soil in Egypt.</title>
        <authorList>
            <person name="Zhao J."/>
            <person name="Hu B."/>
            <person name="Geng S."/>
            <person name="Nie Y."/>
            <person name="Tang Y."/>
        </authorList>
    </citation>
    <scope>NUCLEOTIDE SEQUENCE [LARGE SCALE GENOMIC DNA]</scope>
    <source>
        <strain evidence="7 8">YIM 80766</strain>
    </source>
</reference>
<dbReference type="InterPro" id="IPR036388">
    <property type="entry name" value="WH-like_DNA-bd_sf"/>
</dbReference>
<evidence type="ECO:0000256" key="4">
    <source>
        <dbReference type="SAM" id="MobiDB-lite"/>
    </source>
</evidence>
<dbReference type="InterPro" id="IPR011711">
    <property type="entry name" value="GntR_C"/>
</dbReference>
<dbReference type="InterPro" id="IPR036390">
    <property type="entry name" value="WH_DNA-bd_sf"/>
</dbReference>
<dbReference type="KEGG" id="dlu:A6035_10055"/>
<dbReference type="PANTHER" id="PTHR43537:SF5">
    <property type="entry name" value="UXU OPERON TRANSCRIPTIONAL REGULATOR"/>
    <property type="match status" value="1"/>
</dbReference>
<dbReference type="InterPro" id="IPR000524">
    <property type="entry name" value="Tscrpt_reg_HTH_GntR"/>
</dbReference>
<dbReference type="EMBL" id="CP015449">
    <property type="protein sequence ID" value="AWH93902.1"/>
    <property type="molecule type" value="Genomic_DNA"/>
</dbReference>
<keyword evidence="5" id="KW-0812">Transmembrane</keyword>